<dbReference type="KEGG" id="smic:SmB9_16770"/>
<accession>A0AAD1G0U6</accession>
<evidence type="ECO:0000259" key="2">
    <source>
        <dbReference type="Pfam" id="PF01551"/>
    </source>
</evidence>
<feature type="chain" id="PRO_5042135506" evidence="1">
    <location>
        <begin position="31"/>
        <end position="601"/>
    </location>
</feature>
<dbReference type="EMBL" id="AP018711">
    <property type="protein sequence ID" value="BBE34019.1"/>
    <property type="molecule type" value="Genomic_DNA"/>
</dbReference>
<gene>
    <name evidence="4" type="ORF">DFR51_0646</name>
    <name evidence="3" type="ORF">SmB9_16770</name>
</gene>
<reference evidence="3 5" key="1">
    <citation type="submission" date="2018-06" db="EMBL/GenBank/DDBJ databases">
        <title>Complete Genome Sequence of the Microcystin-Degrading Bacterium Sphingosinicella microcystinivorans Strain B-9.</title>
        <authorList>
            <person name="Jin H."/>
            <person name="Nishizawa T."/>
            <person name="Guo Y."/>
            <person name="Nishizawa A."/>
            <person name="Park H."/>
            <person name="Kato H."/>
            <person name="Tsuji K."/>
            <person name="Harada K."/>
        </authorList>
    </citation>
    <scope>NUCLEOTIDE SEQUENCE [LARGE SCALE GENOMIC DNA]</scope>
    <source>
        <strain evidence="3 5">B9</strain>
    </source>
</reference>
<proteinExistence type="predicted"/>
<dbReference type="AlphaFoldDB" id="A0AAD1G0U6"/>
<sequence>MRSIFSIRGGLKNGLASLAVWSLLAGTANAGITPDNALERMRKALGKPSAELQAGWTLEGTGEAFKMPARFSVSREGSDRLSVSISTAVYQIARDVDAHGGMERNGWDGMEPKAPARTRELAPEALARTRAASIFLPFTGTMQPLANAKLDAEEVDGRKAYRIAIKDGSSLFVDAKTYLPFRRDYPAIWDEGATISTSRFEDYRKVGGAQFPFRIRDAAPDNSKQSVSITVSSYRPLGTKLPPVARVSDGPVAVSLDIAPSRLFKEHDFLVSDGSWEVNPAWAISYPATETFTLDLLLDEADGRWVEPVSATAFLEAKGATFRTVAFSADELKTIRRTVLSRYSGKAPVSVFRHHFTTPIPVHVDAIRYEMTVRDPKGQTATVSRTFPVTVYEQKTPLIFPIKGNFMAISAHDYDDPSHKDDFGQWGAYDIVALGPRFELLNTPVSMPKNADVYTFEKEIIAPGAGTVVAMRDGVPDDTPADLLMQGMSDPVHAMPGNWIMLDHGNGEVSFFCHLRQGSLRVKTGQTIRQGEVIALLGGSQTTGYPHLHYQLQTNANLMRTDGVPARFDNIEFAFPVPGAKVSVPKYGYYLRTTAPKKEAK</sequence>
<dbReference type="PANTHER" id="PTHR21666:SF270">
    <property type="entry name" value="MUREIN HYDROLASE ACTIVATOR ENVC"/>
    <property type="match status" value="1"/>
</dbReference>
<evidence type="ECO:0000313" key="5">
    <source>
        <dbReference type="Proteomes" id="UP000275727"/>
    </source>
</evidence>
<dbReference type="GO" id="GO:0004222">
    <property type="term" value="F:metalloendopeptidase activity"/>
    <property type="evidence" value="ECO:0007669"/>
    <property type="project" value="TreeGrafter"/>
</dbReference>
<keyword evidence="6" id="KW-1185">Reference proteome</keyword>
<evidence type="ECO:0000256" key="1">
    <source>
        <dbReference type="SAM" id="SignalP"/>
    </source>
</evidence>
<feature type="signal peptide" evidence="1">
    <location>
        <begin position="1"/>
        <end position="30"/>
    </location>
</feature>
<dbReference type="CDD" id="cd12797">
    <property type="entry name" value="M23_peptidase"/>
    <property type="match status" value="1"/>
</dbReference>
<organism evidence="3 5">
    <name type="scientific">Sphingosinicella microcystinivorans</name>
    <dbReference type="NCBI Taxonomy" id="335406"/>
    <lineage>
        <taxon>Bacteria</taxon>
        <taxon>Pseudomonadati</taxon>
        <taxon>Pseudomonadota</taxon>
        <taxon>Alphaproteobacteria</taxon>
        <taxon>Sphingomonadales</taxon>
        <taxon>Sphingosinicellaceae</taxon>
        <taxon>Sphingosinicella</taxon>
    </lineage>
</organism>
<evidence type="ECO:0000313" key="4">
    <source>
        <dbReference type="EMBL" id="RKS91098.1"/>
    </source>
</evidence>
<feature type="domain" description="M23ase beta-sheet core" evidence="2">
    <location>
        <begin position="458"/>
        <end position="557"/>
    </location>
</feature>
<evidence type="ECO:0000313" key="6">
    <source>
        <dbReference type="Proteomes" id="UP000276029"/>
    </source>
</evidence>
<keyword evidence="4" id="KW-0378">Hydrolase</keyword>
<name>A0AAD1G0U6_SPHMI</name>
<dbReference type="SUPFAM" id="SSF51261">
    <property type="entry name" value="Duplicated hybrid motif"/>
    <property type="match status" value="1"/>
</dbReference>
<dbReference type="Gene3D" id="2.70.70.10">
    <property type="entry name" value="Glucose Permease (Domain IIA)"/>
    <property type="match status" value="1"/>
</dbReference>
<dbReference type="Pfam" id="PF01551">
    <property type="entry name" value="Peptidase_M23"/>
    <property type="match status" value="1"/>
</dbReference>
<reference evidence="4 6" key="2">
    <citation type="submission" date="2018-10" db="EMBL/GenBank/DDBJ databases">
        <title>Genomic Encyclopedia of Type Strains, Phase IV (KMG-IV): sequencing the most valuable type-strain genomes for metagenomic binning, comparative biology and taxonomic classification.</title>
        <authorList>
            <person name="Goeker M."/>
        </authorList>
    </citation>
    <scope>NUCLEOTIDE SEQUENCE [LARGE SCALE GENOMIC DNA]</scope>
    <source>
        <strain evidence="4 6">DSM 19791</strain>
    </source>
</reference>
<dbReference type="Proteomes" id="UP000276029">
    <property type="component" value="Unassembled WGS sequence"/>
</dbReference>
<keyword evidence="1" id="KW-0732">Signal</keyword>
<dbReference type="Proteomes" id="UP000275727">
    <property type="component" value="Chromosome"/>
</dbReference>
<dbReference type="InterPro" id="IPR016047">
    <property type="entry name" value="M23ase_b-sheet_dom"/>
</dbReference>
<protein>
    <submittedName>
        <fullName evidence="4">Murein DD-endopeptidase MepM/ murein hydrolase activator NlpD</fullName>
    </submittedName>
</protein>
<dbReference type="InterPro" id="IPR011055">
    <property type="entry name" value="Dup_hybrid_motif"/>
</dbReference>
<dbReference type="InterPro" id="IPR050570">
    <property type="entry name" value="Cell_wall_metabolism_enzyme"/>
</dbReference>
<evidence type="ECO:0000313" key="3">
    <source>
        <dbReference type="EMBL" id="BBE34019.1"/>
    </source>
</evidence>
<dbReference type="PANTHER" id="PTHR21666">
    <property type="entry name" value="PEPTIDASE-RELATED"/>
    <property type="match status" value="1"/>
</dbReference>
<dbReference type="EMBL" id="RBWX01000007">
    <property type="protein sequence ID" value="RKS91098.1"/>
    <property type="molecule type" value="Genomic_DNA"/>
</dbReference>